<dbReference type="Proteomes" id="UP000252266">
    <property type="component" value="Unassembled WGS sequence"/>
</dbReference>
<dbReference type="Pfam" id="PF13692">
    <property type="entry name" value="Glyco_trans_1_4"/>
    <property type="match status" value="1"/>
</dbReference>
<name>A0A367XK26_9PROT</name>
<dbReference type="GO" id="GO:0016757">
    <property type="term" value="F:glycosyltransferase activity"/>
    <property type="evidence" value="ECO:0007669"/>
    <property type="project" value="TreeGrafter"/>
</dbReference>
<dbReference type="AlphaFoldDB" id="A0A367XK26"/>
<dbReference type="PANTHER" id="PTHR45947:SF3">
    <property type="entry name" value="SULFOQUINOVOSYL TRANSFERASE SQD2"/>
    <property type="match status" value="1"/>
</dbReference>
<reference evidence="1 2" key="1">
    <citation type="submission" date="2014-07" db="EMBL/GenBank/DDBJ databases">
        <title>Draft genome sequence of Thalassospira xiamenensis IB13.</title>
        <authorList>
            <person name="Lai Q."/>
            <person name="Shao Z."/>
        </authorList>
    </citation>
    <scope>NUCLEOTIDE SEQUENCE [LARGE SCALE GENOMIC DNA]</scope>
    <source>
        <strain evidence="1 2">IB13</strain>
    </source>
</reference>
<dbReference type="CDD" id="cd03794">
    <property type="entry name" value="GT4_WbuB-like"/>
    <property type="match status" value="1"/>
</dbReference>
<dbReference type="PANTHER" id="PTHR45947">
    <property type="entry name" value="SULFOQUINOVOSYL TRANSFERASE SQD2"/>
    <property type="match status" value="1"/>
</dbReference>
<accession>A0A367XK26</accession>
<gene>
    <name evidence="1" type="ORF">TH44_02445</name>
</gene>
<dbReference type="RefSeq" id="WP_062960871.1">
    <property type="nucleotide sequence ID" value="NZ_JPWJ01000001.1"/>
</dbReference>
<comment type="caution">
    <text evidence="1">The sequence shown here is derived from an EMBL/GenBank/DDBJ whole genome shotgun (WGS) entry which is preliminary data.</text>
</comment>
<dbReference type="InterPro" id="IPR050194">
    <property type="entry name" value="Glycosyltransferase_grp1"/>
</dbReference>
<dbReference type="Gene3D" id="3.40.50.2000">
    <property type="entry name" value="Glycogen Phosphorylase B"/>
    <property type="match status" value="2"/>
</dbReference>
<proteinExistence type="predicted"/>
<dbReference type="SUPFAM" id="SSF53756">
    <property type="entry name" value="UDP-Glycosyltransferase/glycogen phosphorylase"/>
    <property type="match status" value="1"/>
</dbReference>
<sequence length="392" mass="44309">MRILFLSFYYEPDLSAGSFRSTALVKALSQRLGGDGTIDVLTTHPNRYQSFKVDAPSRESTRNVNIVRFHLPRHKNGFIDQAKSFIAYAFYVIQEVKGKDYDLVLASSSRLMTAVLASSISRCKKTLLYLDVRDIFVDTIQYVLGGISSRILLPFFRVLERYAISKAQCVNLVSKGFLPYFVRRYPQMDYRFISNGIDEEFLKVDKNYSSRCENKPIIVVYAGNIGEGQGLHHVVPELAKATLLTHEFWVVGDGGCRELLLEKVQGLSNVKIFSPLTRKGLIKIYKQADILFLHLNNYEAFKKVIPSKIFEYAALGKPVLSGVSGYASEFCSGIEGVAVFPPCDVEKGLHCLYRLGTGGIINREKFIDEYRRETLMQRMAEDIIMVSGKPLK</sequence>
<evidence type="ECO:0000313" key="1">
    <source>
        <dbReference type="EMBL" id="RCK53092.1"/>
    </source>
</evidence>
<organism evidence="1 2">
    <name type="scientific">Thalassospira xiamenensis</name>
    <dbReference type="NCBI Taxonomy" id="220697"/>
    <lineage>
        <taxon>Bacteria</taxon>
        <taxon>Pseudomonadati</taxon>
        <taxon>Pseudomonadota</taxon>
        <taxon>Alphaproteobacteria</taxon>
        <taxon>Rhodospirillales</taxon>
        <taxon>Thalassospiraceae</taxon>
        <taxon>Thalassospira</taxon>
    </lineage>
</organism>
<evidence type="ECO:0000313" key="2">
    <source>
        <dbReference type="Proteomes" id="UP000252266"/>
    </source>
</evidence>
<protein>
    <submittedName>
        <fullName evidence="1">Uncharacterized protein</fullName>
    </submittedName>
</protein>
<dbReference type="EMBL" id="JPWJ01000001">
    <property type="protein sequence ID" value="RCK53092.1"/>
    <property type="molecule type" value="Genomic_DNA"/>
</dbReference>